<feature type="compositionally biased region" description="Gly residues" evidence="1">
    <location>
        <begin position="387"/>
        <end position="396"/>
    </location>
</feature>
<feature type="compositionally biased region" description="Polar residues" evidence="1">
    <location>
        <begin position="1020"/>
        <end position="1030"/>
    </location>
</feature>
<feature type="domain" description="Cep192/Spd-2-like" evidence="6">
    <location>
        <begin position="1943"/>
        <end position="2052"/>
    </location>
</feature>
<dbReference type="GO" id="GO:0000242">
    <property type="term" value="C:pericentriolar material"/>
    <property type="evidence" value="ECO:0007669"/>
    <property type="project" value="TreeGrafter"/>
</dbReference>
<feature type="region of interest" description="Disordered" evidence="1">
    <location>
        <begin position="2293"/>
        <end position="2314"/>
    </location>
</feature>
<dbReference type="PANTHER" id="PTHR16029">
    <property type="entry name" value="CENTROSOMAL PROTEIN OF 192 KDA"/>
    <property type="match status" value="1"/>
</dbReference>
<dbReference type="Pfam" id="PF22073">
    <property type="entry name" value="Cep192_D4"/>
    <property type="match status" value="1"/>
</dbReference>
<dbReference type="Pfam" id="PF25765">
    <property type="entry name" value="PLK4_bind_CEP192"/>
    <property type="match status" value="1"/>
</dbReference>
<dbReference type="InterPro" id="IPR054092">
    <property type="entry name" value="Cep192-like_D6"/>
</dbReference>
<dbReference type="EMBL" id="JAFBMS010000070">
    <property type="protein sequence ID" value="KAG9338261.1"/>
    <property type="molecule type" value="Genomic_DNA"/>
</dbReference>
<feature type="domain" description="Cep192-like" evidence="8">
    <location>
        <begin position="2311"/>
        <end position="2412"/>
    </location>
</feature>
<feature type="region of interest" description="Disordered" evidence="1">
    <location>
        <begin position="2423"/>
        <end position="2450"/>
    </location>
</feature>
<feature type="compositionally biased region" description="Gly residues" evidence="1">
    <location>
        <begin position="467"/>
        <end position="476"/>
    </location>
</feature>
<evidence type="ECO:0000313" key="10">
    <source>
        <dbReference type="Proteomes" id="UP000824540"/>
    </source>
</evidence>
<dbReference type="Pfam" id="PF22060">
    <property type="entry name" value="Cep192_D1"/>
    <property type="match status" value="1"/>
</dbReference>
<feature type="compositionally biased region" description="Polar residues" evidence="1">
    <location>
        <begin position="1396"/>
        <end position="1418"/>
    </location>
</feature>
<feature type="region of interest" description="Disordered" evidence="1">
    <location>
        <begin position="986"/>
        <end position="1283"/>
    </location>
</feature>
<dbReference type="Pfam" id="PF22074">
    <property type="entry name" value="Cep192_D5"/>
    <property type="match status" value="1"/>
</dbReference>
<reference evidence="9" key="1">
    <citation type="thesis" date="2021" institute="BYU ScholarsArchive" country="Provo, UT, USA">
        <title>Applications of and Algorithms for Genome Assembly and Genomic Analyses with an Emphasis on Marine Teleosts.</title>
        <authorList>
            <person name="Pickett B.D."/>
        </authorList>
    </citation>
    <scope>NUCLEOTIDE SEQUENCE</scope>
    <source>
        <strain evidence="9">HI-2016</strain>
    </source>
</reference>
<dbReference type="GO" id="GO:0005737">
    <property type="term" value="C:cytoplasm"/>
    <property type="evidence" value="ECO:0007669"/>
    <property type="project" value="TreeGrafter"/>
</dbReference>
<evidence type="ECO:0000259" key="2">
    <source>
        <dbReference type="Pfam" id="PF22060"/>
    </source>
</evidence>
<dbReference type="CDD" id="cd21856">
    <property type="entry name" value="Plk4BD_Cep192"/>
    <property type="match status" value="1"/>
</dbReference>
<dbReference type="Pfam" id="PF25763">
    <property type="entry name" value="Aurora-A_bind_CEP192"/>
    <property type="match status" value="1"/>
</dbReference>
<evidence type="ECO:0000259" key="8">
    <source>
        <dbReference type="Pfam" id="PF22076"/>
    </source>
</evidence>
<feature type="compositionally biased region" description="Low complexity" evidence="1">
    <location>
        <begin position="324"/>
        <end position="333"/>
    </location>
</feature>
<sequence length="2750" mass="295913">MTESFRNIEDEPFPSFLSASLNSSHATLGNVTLGSTLGVPVAASTVAKIRARADNRTSDVEASYLDDGKLSLANSQTSNGERGKFALSFKDELDGADDFIAAHRLSDMLVKIHLEEGESASVLKTSSQGRPLQAGQTAARVSEHGHELSTGLITFSHLGGKDVTAMKAENAPPETVEEEGLASDGADGHHLSASITSFLANEKLLSVNSLNSDVTDDDLDMDPLHDDELELYFNKLLPPAMQRGRVEGQEIPQAELTGNRENSSHPSATEPEKNRCNFLEDYDQDDFQMLDVRLAATGMDSCPASDEEDTEDELEAAQRRSSRPRFLLPSTSRQLVGESNHPNFRPGLEGGSSEDEPLPGARTTPSNSGIEYRRSAEGQVINSPVTGDGGGGGDGSSGSEENGNDGGVSTIPLPPNVSSQAPYDTLRGLGMVGASGEGEEGEEGQNPGLSRASILGHSEMGDRVGPVGTGESGSSGVGQPRVSPVNWTMTLDRQEALDGMDSTESAAGTDEQLDSLYLQNAAGHWRPPDTSSSALLQGTLQSTFHLSQVLPSHSVPMEEEAKESLGLRGGPCGYSTVPDPSDSSSEGEDRAASLEPKYLSQTGQGEELDDVWSQCPDNVELDFQPGPTTTHNVVYQNEEGRWVTDLAYYSSFEKEAEMNLPEEIASQFQTEEFVSGNDALDKIIEDEEEFEKENQFIQEEQIAAQSSSLGLADTSWRLPSSNYILMRASQASSEFERGNQSYLRLSLGEFFQQRSEALGCLGDTEEDAVKRPSFGYVITSPEKREPFALIRPSDFSSRGSSVHSDTLHHSDADDTLHPEDLNKTFEAAMEKPAHKEDEQSVGVEKEAAKVSLPHAPETAAAPGKCTDSPNNLLLSISTIATAIADASLSSDPVQLAAIILELSKKSRSKSQSPRGAGGMSQAVSPVDQSVLLEALHKSVSAGELSSFDIEKYLRKTEASGSDSDCSASPHCFDILSWADSFRSSSKLSSPAMPLRHEEPGTAAPHAGRNVSGMPQKSRKTSVVTPCSSAPPSVGPCKKSEGRRSTIPRPKASCIPTASASGNRRSVGKRPATLSTQARLADTPGLNEGCPERETPSPVSSNRSRTETAVRLGTAPVHTPSSGVAPSRSPASRSASSPSSPVPVDSALPSTWDGPPLQSHAPDPLRQGSDPTEGETTCPFDKEPRGKSPAVFLSSTEKHQGFAVHSPQPGAPSNPGEGMGSPQQCAPPRVEESHCAFRPSTSPLTHSSPSQSSLPSADGMASCPASPASLKGGHDSLSPQSHCSSPSLSRLTYISLNNSTALPTPDRNKSNNSIALSTTIVRASPTPMVEQELSHGSPGDVLVQTNTLDLQSQNRSTDVRSLDCHYAAHSTARKGCEYNLPEIRERLPKRCPEPTPQHLTQGDSGYSSNLQQPGASDQQHPLHWASGTDKQELRGGFGFPASFASDNPRFLPSSTFKPQAPLLDPQPSVPSLLTGRSLFSSQLAQQYLGSEVPLHPYHTGAATAGYGMCPVVSHANPPSVGHMHGPSASGPVLPQGYMNPSQLHRAHLPSLESGLLGAGKPYGHLGTMGMWPTAGFNDVGAQVVVPEELKFPNACCVGIASQTTLSIFNPTERWLQVGIAVTGLAIDGEKVESLPYQWLMVKNKTIIGPKSTEEQKVLFIPPRVGLYQCILSVSSWPTAAESEAAVQAQVFAKRVVLIAMAETPSLEVDVGTTGCLDFGDLSVGSARALPLKLINKTRATVPIRLVISANALAWRCFTFSKSPVAVPTEGMLQTGSVAPLAAPSVMNHVMHANYRDNPESFMVWVHFHAPQKYTPTSGALGPADEYCARVDIELDSPGPSQVIRSVQLRARSGTARVHAPKDLQTVSLISMLGKSSKQTLPLKNADCGSDDAVNFNVLLLFCWALQSSDSDDCFLVKPEELLLRAGEEQGITVCFTPKGTRKYRERQQKLVLRNNSPSSAQQLRLLVRGQDQDCFQVSAFTSAAKLQSTFGPEERLTRHRELSIRPKEDVAVHLLFAPTRVACMLAKLEIKQSGVRPSQPGIKFTIPLSGYGGTSNIILEDVKKLSDSYVVTLNGVGVGRVSKVCLSMRNTGSRAAFIRAMAYSDLQARMPADPSIISMMPTQFVLKERTQEVGRTPVVTVLLKATSREQDLCQSGSAPLATVCFFCGDEVSRQQFRRFLQGKPDAGQKVLSENSLLKSINFNEQFLGEEQVMEVYDLPQRPNEAQLFYSSLSKVVLSVLGSADASDSGESDCMDTLQPLQRQGSESDSGIGNSDRHISNVSLDVLPVKGPQGPPLSLNVAAPASNPGGEEQDSWSIQPEQLVLTAPTLRGAADTRHVQIRNCSLRELHFELSWPAHCLTITPQHGVIEPESHLQILISPNLSLASKSSLLPWSGQIYIQCDGQQKFIKVQIRQDLALDTSTTASSAKPLSALPPQPETPPVPGGKAVSNAPTHVEIKNRTIVFPATASGETSESVLEVENKGEEVRWYLSSFAPTYVKGVDSSGDVYRATYTAFRCTRVSGTLGPHEKMQVPITFLPRDRGDYAQFWDLECHPVAEPQQKSRTRFQLCGKGVKPGEPTAPQERDGSLVRTEAMMKARKRPEPPAAKTSQEEVPRRGLYAPQDLYTFPPTRAGESSALKVNMRNNSFHTHELKFVNPREPFYIKHSKYSLRSQHYINLPVQFKPGAAGQYSAVLLVQTDTSSSLRIQLSVPRISMPVLPNLLCHQAGRLLVAMCRLLAPNQQSFRPDAFNL</sequence>
<comment type="caution">
    <text evidence="9">The sequence shown here is derived from an EMBL/GenBank/DDBJ whole genome shotgun (WGS) entry which is preliminary data.</text>
</comment>
<dbReference type="Proteomes" id="UP000824540">
    <property type="component" value="Unassembled WGS sequence"/>
</dbReference>
<dbReference type="Pfam" id="PF22064">
    <property type="entry name" value="Cep192_D2"/>
    <property type="match status" value="1"/>
</dbReference>
<protein>
    <recommendedName>
        <fullName evidence="11">Centrosomal protein of 192 kDa</fullName>
    </recommendedName>
</protein>
<evidence type="ECO:0000313" key="9">
    <source>
        <dbReference type="EMBL" id="KAG9338261.1"/>
    </source>
</evidence>
<dbReference type="InterPro" id="IPR013783">
    <property type="entry name" value="Ig-like_fold"/>
</dbReference>
<dbReference type="InterPro" id="IPR057665">
    <property type="entry name" value="CEP192_PLK4_bind"/>
</dbReference>
<feature type="compositionally biased region" description="Pro residues" evidence="1">
    <location>
        <begin position="2431"/>
        <end position="2442"/>
    </location>
</feature>
<dbReference type="InterPro" id="IPR054090">
    <property type="entry name" value="Cep192_Spd-2-like_dom"/>
</dbReference>
<name>A0A8T2NH59_9TELE</name>
<dbReference type="Pfam" id="PF22065">
    <property type="entry name" value="Cep192_D7"/>
    <property type="match status" value="1"/>
</dbReference>
<feature type="compositionally biased region" description="Polar residues" evidence="1">
    <location>
        <begin position="794"/>
        <end position="804"/>
    </location>
</feature>
<feature type="non-terminal residue" evidence="9">
    <location>
        <position position="1"/>
    </location>
</feature>
<feature type="region of interest" description="Disordered" evidence="1">
    <location>
        <begin position="1387"/>
        <end position="1422"/>
    </location>
</feature>
<feature type="compositionally biased region" description="Low complexity" evidence="1">
    <location>
        <begin position="1238"/>
        <end position="1255"/>
    </location>
</feature>
<dbReference type="GO" id="GO:0005814">
    <property type="term" value="C:centriole"/>
    <property type="evidence" value="ECO:0007669"/>
    <property type="project" value="TreeGrafter"/>
</dbReference>
<feature type="domain" description="Cep192-like" evidence="4">
    <location>
        <begin position="2451"/>
        <end position="2571"/>
    </location>
</feature>
<evidence type="ECO:0000259" key="4">
    <source>
        <dbReference type="Pfam" id="PF22065"/>
    </source>
</evidence>
<dbReference type="PANTHER" id="PTHR16029:SF11">
    <property type="entry name" value="CENTROSOMAL PROTEIN OF 192 KDA"/>
    <property type="match status" value="1"/>
</dbReference>
<evidence type="ECO:0000259" key="5">
    <source>
        <dbReference type="Pfam" id="PF22066"/>
    </source>
</evidence>
<dbReference type="GO" id="GO:0019901">
    <property type="term" value="F:protein kinase binding"/>
    <property type="evidence" value="ECO:0007669"/>
    <property type="project" value="TreeGrafter"/>
</dbReference>
<feature type="compositionally biased region" description="Acidic residues" evidence="1">
    <location>
        <begin position="305"/>
        <end position="315"/>
    </location>
</feature>
<dbReference type="GO" id="GO:0090307">
    <property type="term" value="P:mitotic spindle assembly"/>
    <property type="evidence" value="ECO:0007669"/>
    <property type="project" value="TreeGrafter"/>
</dbReference>
<dbReference type="InterPro" id="IPR057662">
    <property type="entry name" value="CEP192_Aurora-A_bind"/>
</dbReference>
<evidence type="ECO:0000259" key="7">
    <source>
        <dbReference type="Pfam" id="PF22074"/>
    </source>
</evidence>
<dbReference type="Pfam" id="PF22066">
    <property type="entry name" value="Cep192_D8"/>
    <property type="match status" value="1"/>
</dbReference>
<dbReference type="GO" id="GO:0090222">
    <property type="term" value="P:centrosome-templated microtubule nucleation"/>
    <property type="evidence" value="ECO:0007669"/>
    <property type="project" value="InterPro"/>
</dbReference>
<feature type="region of interest" description="Disordered" evidence="1">
    <location>
        <begin position="2593"/>
        <end position="2630"/>
    </location>
</feature>
<dbReference type="InterPro" id="IPR039103">
    <property type="entry name" value="Spd-2/CEP192"/>
</dbReference>
<proteinExistence type="predicted"/>
<evidence type="ECO:0000259" key="6">
    <source>
        <dbReference type="Pfam" id="PF22073"/>
    </source>
</evidence>
<feature type="domain" description="Cep192-like" evidence="2">
    <location>
        <begin position="1580"/>
        <end position="1700"/>
    </location>
</feature>
<evidence type="ECO:0000256" key="1">
    <source>
        <dbReference type="SAM" id="MobiDB-lite"/>
    </source>
</evidence>
<dbReference type="InterPro" id="IPR054086">
    <property type="entry name" value="Cep192-like_D2"/>
</dbReference>
<accession>A0A8T2NH59</accession>
<feature type="region of interest" description="Disordered" evidence="1">
    <location>
        <begin position="252"/>
        <end position="275"/>
    </location>
</feature>
<feature type="domain" description="Cep192-like" evidence="3">
    <location>
        <begin position="1702"/>
        <end position="1854"/>
    </location>
</feature>
<feature type="region of interest" description="Disordered" evidence="1">
    <location>
        <begin position="555"/>
        <end position="593"/>
    </location>
</feature>
<evidence type="ECO:0008006" key="11">
    <source>
        <dbReference type="Google" id="ProtNLM"/>
    </source>
</evidence>
<dbReference type="InterPro" id="IPR054087">
    <property type="entry name" value="Cep192-like_D7"/>
</dbReference>
<dbReference type="GO" id="GO:0051298">
    <property type="term" value="P:centrosome duplication"/>
    <property type="evidence" value="ECO:0007669"/>
    <property type="project" value="InterPro"/>
</dbReference>
<feature type="compositionally biased region" description="Low complexity" evidence="1">
    <location>
        <begin position="1119"/>
        <end position="1149"/>
    </location>
</feature>
<feature type="compositionally biased region" description="Basic and acidic residues" evidence="1">
    <location>
        <begin position="805"/>
        <end position="818"/>
    </location>
</feature>
<keyword evidence="10" id="KW-1185">Reference proteome</keyword>
<evidence type="ECO:0000259" key="3">
    <source>
        <dbReference type="Pfam" id="PF22064"/>
    </source>
</evidence>
<dbReference type="InterPro" id="IPR054085">
    <property type="entry name" value="Cep192-like_D1"/>
</dbReference>
<feature type="region of interest" description="Disordered" evidence="1">
    <location>
        <begin position="300"/>
        <end position="486"/>
    </location>
</feature>
<dbReference type="Gene3D" id="2.60.40.10">
    <property type="entry name" value="Immunoglobulins"/>
    <property type="match status" value="3"/>
</dbReference>
<dbReference type="Pfam" id="PF22076">
    <property type="entry name" value="Cep192_D6"/>
    <property type="match status" value="1"/>
</dbReference>
<dbReference type="InterPro" id="IPR054091">
    <property type="entry name" value="Cep192-like_D5"/>
</dbReference>
<feature type="domain" description="Cep192-like" evidence="7">
    <location>
        <begin position="2058"/>
        <end position="2240"/>
    </location>
</feature>
<dbReference type="GO" id="GO:0071539">
    <property type="term" value="P:protein localization to centrosome"/>
    <property type="evidence" value="ECO:0007669"/>
    <property type="project" value="InterPro"/>
</dbReference>
<organism evidence="9 10">
    <name type="scientific">Albula glossodonta</name>
    <name type="common">roundjaw bonefish</name>
    <dbReference type="NCBI Taxonomy" id="121402"/>
    <lineage>
        <taxon>Eukaryota</taxon>
        <taxon>Metazoa</taxon>
        <taxon>Chordata</taxon>
        <taxon>Craniata</taxon>
        <taxon>Vertebrata</taxon>
        <taxon>Euteleostomi</taxon>
        <taxon>Actinopterygii</taxon>
        <taxon>Neopterygii</taxon>
        <taxon>Teleostei</taxon>
        <taxon>Albuliformes</taxon>
        <taxon>Albulidae</taxon>
        <taxon>Albula</taxon>
    </lineage>
</organism>
<feature type="domain" description="Cep192-like" evidence="5">
    <location>
        <begin position="2614"/>
        <end position="2708"/>
    </location>
</feature>
<dbReference type="OrthoDB" id="67059at2759"/>
<feature type="region of interest" description="Disordered" evidence="1">
    <location>
        <begin position="791"/>
        <end position="818"/>
    </location>
</feature>
<dbReference type="InterPro" id="IPR054088">
    <property type="entry name" value="Cep192-like_D8"/>
</dbReference>
<gene>
    <name evidence="9" type="ORF">JZ751_026066</name>
</gene>